<reference evidence="2 3" key="1">
    <citation type="submission" date="2024-06" db="EMBL/GenBank/DDBJ databases">
        <title>The Natural Products Discovery Center: Release of the First 8490 Sequenced Strains for Exploring Actinobacteria Biosynthetic Diversity.</title>
        <authorList>
            <person name="Kalkreuter E."/>
            <person name="Kautsar S.A."/>
            <person name="Yang D."/>
            <person name="Bader C.D."/>
            <person name="Teijaro C.N."/>
            <person name="Fluegel L."/>
            <person name="Davis C.M."/>
            <person name="Simpson J.R."/>
            <person name="Lauterbach L."/>
            <person name="Steele A.D."/>
            <person name="Gui C."/>
            <person name="Meng S."/>
            <person name="Li G."/>
            <person name="Viehrig K."/>
            <person name="Ye F."/>
            <person name="Su P."/>
            <person name="Kiefer A.F."/>
            <person name="Nichols A."/>
            <person name="Cepeda A.J."/>
            <person name="Yan W."/>
            <person name="Fan B."/>
            <person name="Jiang Y."/>
            <person name="Adhikari A."/>
            <person name="Zheng C.-J."/>
            <person name="Schuster L."/>
            <person name="Cowan T.M."/>
            <person name="Smanski M.J."/>
            <person name="Chevrette M.G."/>
            <person name="De Carvalho L.P.S."/>
            <person name="Shen B."/>
        </authorList>
    </citation>
    <scope>NUCLEOTIDE SEQUENCE [LARGE SCALE GENOMIC DNA]</scope>
    <source>
        <strain evidence="2 3">NPDC052347</strain>
    </source>
</reference>
<evidence type="ECO:0000313" key="3">
    <source>
        <dbReference type="Proteomes" id="UP001552594"/>
    </source>
</evidence>
<dbReference type="PANTHER" id="PTHR34853:SF1">
    <property type="entry name" value="LIPASE 5"/>
    <property type="match status" value="1"/>
</dbReference>
<evidence type="ECO:0000313" key="2">
    <source>
        <dbReference type="EMBL" id="MEV5505307.1"/>
    </source>
</evidence>
<evidence type="ECO:0000256" key="1">
    <source>
        <dbReference type="SAM" id="SignalP"/>
    </source>
</evidence>
<organism evidence="2 3">
    <name type="scientific">Streptomyces orinoci</name>
    <name type="common">Streptoverticillium orinoci</name>
    <dbReference type="NCBI Taxonomy" id="67339"/>
    <lineage>
        <taxon>Bacteria</taxon>
        <taxon>Bacillati</taxon>
        <taxon>Actinomycetota</taxon>
        <taxon>Actinomycetes</taxon>
        <taxon>Kitasatosporales</taxon>
        <taxon>Streptomycetaceae</taxon>
        <taxon>Streptomyces</taxon>
    </lineage>
</organism>
<comment type="caution">
    <text evidence="2">The sequence shown here is derived from an EMBL/GenBank/DDBJ whole genome shotgun (WGS) entry which is preliminary data.</text>
</comment>
<gene>
    <name evidence="2" type="ORF">AB0L16_02360</name>
</gene>
<protein>
    <submittedName>
        <fullName evidence="2">Lipase</fullName>
    </submittedName>
</protein>
<dbReference type="InterPro" id="IPR005152">
    <property type="entry name" value="Lipase_secreted"/>
</dbReference>
<dbReference type="Proteomes" id="UP001552594">
    <property type="component" value="Unassembled WGS sequence"/>
</dbReference>
<feature type="chain" id="PRO_5046122067" evidence="1">
    <location>
        <begin position="38"/>
        <end position="421"/>
    </location>
</feature>
<keyword evidence="3" id="KW-1185">Reference proteome</keyword>
<dbReference type="Gene3D" id="1.10.260.160">
    <property type="match status" value="1"/>
</dbReference>
<name>A0ABV3JR00_STRON</name>
<accession>A0ABV3JR00</accession>
<dbReference type="RefSeq" id="WP_241560929.1">
    <property type="nucleotide sequence ID" value="NZ_JBFAUK010000002.1"/>
</dbReference>
<dbReference type="InterPro" id="IPR029058">
    <property type="entry name" value="AB_hydrolase_fold"/>
</dbReference>
<dbReference type="Gene3D" id="3.40.50.1820">
    <property type="entry name" value="alpha/beta hydrolase"/>
    <property type="match status" value="1"/>
</dbReference>
<feature type="signal peptide" evidence="1">
    <location>
        <begin position="1"/>
        <end position="37"/>
    </location>
</feature>
<dbReference type="PIRSF" id="PIRSF029171">
    <property type="entry name" value="Esterase_LipA"/>
    <property type="match status" value="1"/>
</dbReference>
<dbReference type="SUPFAM" id="SSF53474">
    <property type="entry name" value="alpha/beta-Hydrolases"/>
    <property type="match status" value="1"/>
</dbReference>
<proteinExistence type="predicted"/>
<sequence>MKSAYSTGNPRSVSRRRSAVTVLVGLVLAATTVTAGAASAGAVAPSDRGQLVSAQQVSTLATKQDVAAALAAARFDAGTVRFGVDAYRLVYRTVDPQGRPTTASGLLVLPRSREHHLRTVSFTHGTTSYRSDAPSSMVKAGFVSSPAITYASAGFAAVAPDYLGLGAGPGHHPWMDVPSETTASLDMLRAARAFAPHTGRALGHDVLVTGFSQGASAAMALARTLQADGDRWFRIKAVAPISGGYDFQHAELPALLDGSLDAKSSVLYTAYLLVAWNRLHHLYHSPNEVFQAPYDSTIEALFDGSHTGQQLFAGTPNTLSALLTPHGFDMLRHPTGQLAAALRVADNTCAWSPRVPVRLYAASADEQAANANTDHCEAALQSHGVNAPVVNLGTPDFAGSRHLGSNVAGTAATVRWFSRLR</sequence>
<dbReference type="EMBL" id="JBFAUK010000002">
    <property type="protein sequence ID" value="MEV5505307.1"/>
    <property type="molecule type" value="Genomic_DNA"/>
</dbReference>
<keyword evidence="1" id="KW-0732">Signal</keyword>
<dbReference type="PANTHER" id="PTHR34853">
    <property type="match status" value="1"/>
</dbReference>